<keyword evidence="4" id="KW-1185">Reference proteome</keyword>
<feature type="domain" description="Beta-lactamase-related" evidence="1">
    <location>
        <begin position="20"/>
        <end position="313"/>
    </location>
</feature>
<gene>
    <name evidence="3" type="ORF">SAMN04488543_1117</name>
</gene>
<protein>
    <submittedName>
        <fullName evidence="3">CubicO group peptidase, beta-lactamase class C family</fullName>
    </submittedName>
</protein>
<evidence type="ECO:0000313" key="4">
    <source>
        <dbReference type="Proteomes" id="UP000199092"/>
    </source>
</evidence>
<dbReference type="Gene3D" id="3.40.710.10">
    <property type="entry name" value="DD-peptidase/beta-lactamase superfamily"/>
    <property type="match status" value="1"/>
</dbReference>
<dbReference type="Pfam" id="PF24491">
    <property type="entry name" value="DUF7586"/>
    <property type="match status" value="1"/>
</dbReference>
<dbReference type="InterPro" id="IPR056008">
    <property type="entry name" value="DUF7586"/>
</dbReference>
<proteinExistence type="predicted"/>
<evidence type="ECO:0000313" key="3">
    <source>
        <dbReference type="EMBL" id="SDS12137.1"/>
    </source>
</evidence>
<dbReference type="Pfam" id="PF00144">
    <property type="entry name" value="Beta-lactamase"/>
    <property type="match status" value="1"/>
</dbReference>
<organism evidence="3 4">
    <name type="scientific">Friedmanniella luteola</name>
    <dbReference type="NCBI Taxonomy" id="546871"/>
    <lineage>
        <taxon>Bacteria</taxon>
        <taxon>Bacillati</taxon>
        <taxon>Actinomycetota</taxon>
        <taxon>Actinomycetes</taxon>
        <taxon>Propionibacteriales</taxon>
        <taxon>Nocardioidaceae</taxon>
        <taxon>Friedmanniella</taxon>
    </lineage>
</organism>
<dbReference type="EMBL" id="LT629749">
    <property type="protein sequence ID" value="SDS12137.1"/>
    <property type="molecule type" value="Genomic_DNA"/>
</dbReference>
<dbReference type="InterPro" id="IPR012338">
    <property type="entry name" value="Beta-lactam/transpept-like"/>
</dbReference>
<dbReference type="PANTHER" id="PTHR46825:SF7">
    <property type="entry name" value="D-ALANYL-D-ALANINE CARBOXYPEPTIDASE"/>
    <property type="match status" value="1"/>
</dbReference>
<dbReference type="InterPro" id="IPR050491">
    <property type="entry name" value="AmpC-like"/>
</dbReference>
<name>A0A1H1PM20_9ACTN</name>
<feature type="domain" description="DUF7586" evidence="2">
    <location>
        <begin position="344"/>
        <end position="428"/>
    </location>
</feature>
<reference evidence="3 4" key="1">
    <citation type="submission" date="2016-10" db="EMBL/GenBank/DDBJ databases">
        <authorList>
            <person name="de Groot N.N."/>
        </authorList>
    </citation>
    <scope>NUCLEOTIDE SEQUENCE [LARGE SCALE GENOMIC DNA]</scope>
    <source>
        <strain evidence="3 4">DSM 21741</strain>
    </source>
</reference>
<dbReference type="AlphaFoldDB" id="A0A1H1PM20"/>
<dbReference type="RefSeq" id="WP_091410936.1">
    <property type="nucleotide sequence ID" value="NZ_LT629749.1"/>
</dbReference>
<accession>A0A1H1PM20</accession>
<dbReference type="InterPro" id="IPR001466">
    <property type="entry name" value="Beta-lactam-related"/>
</dbReference>
<evidence type="ECO:0000259" key="2">
    <source>
        <dbReference type="Pfam" id="PF24491"/>
    </source>
</evidence>
<dbReference type="Proteomes" id="UP000199092">
    <property type="component" value="Chromosome I"/>
</dbReference>
<sequence length="450" mass="46843">MSVLLPSTERALLHRLAVAQADGRAPSVVAGVVRDGSLAWSAGRGAGGADVDAAYRIGSITKTFTAVLILQLRDEGALALTDPLERHVPGVAGTATLLQLLTHAGGLTSERPGAWWERVEGGDAAGLLSALAGEAPRLEAGARLHYSNVGFALLGEVVARRRGAPWAQVLQERLLDPLGLRRTGPTPVGAAVEGWAVHPHADVLLAEPSAATGAMAPAGELWSTVGDLARWGSFLAGDTGDVLHPDTLEEMQQPATVDDGSAWTTGWGLGLQLVRVDGRRLVGHGGSMPGFLAGLLVEPSSGDGAVALAAVTSGLPIGQLTQELLLSLADHEPALPRVWAPAPVPADLLELTGTWYWGTAALTLSVEGVDRLRLTPAGGGGRRSRFRPAPGGGWTGQDHYYAGERLQVVRAADGRVTHLDLATFVLTRQPYAPAEVIPGGVDERGWHRPG</sequence>
<evidence type="ECO:0000259" key="1">
    <source>
        <dbReference type="Pfam" id="PF00144"/>
    </source>
</evidence>
<dbReference type="STRING" id="546871.SAMN04488543_1117"/>
<dbReference type="PANTHER" id="PTHR46825">
    <property type="entry name" value="D-ALANYL-D-ALANINE-CARBOXYPEPTIDASE/ENDOPEPTIDASE AMPH"/>
    <property type="match status" value="1"/>
</dbReference>
<dbReference type="OrthoDB" id="3863176at2"/>
<dbReference type="SUPFAM" id="SSF56601">
    <property type="entry name" value="beta-lactamase/transpeptidase-like"/>
    <property type="match status" value="1"/>
</dbReference>